<gene>
    <name evidence="3" type="ORF">A2914_02720</name>
</gene>
<feature type="chain" id="PRO_5009527408" description="Peptidase S74 domain-containing protein" evidence="1">
    <location>
        <begin position="31"/>
        <end position="546"/>
    </location>
</feature>
<name>A0A1F6X473_9BACT</name>
<dbReference type="Gene3D" id="2.150.10.10">
    <property type="entry name" value="Serralysin-like metalloprotease, C-terminal"/>
    <property type="match status" value="1"/>
</dbReference>
<protein>
    <recommendedName>
        <fullName evidence="2">Peptidase S74 domain-containing protein</fullName>
    </recommendedName>
</protein>
<dbReference type="PROSITE" id="PS51688">
    <property type="entry name" value="ICA"/>
    <property type="match status" value="1"/>
</dbReference>
<dbReference type="Proteomes" id="UP000176423">
    <property type="component" value="Unassembled WGS sequence"/>
</dbReference>
<evidence type="ECO:0000256" key="1">
    <source>
        <dbReference type="SAM" id="SignalP"/>
    </source>
</evidence>
<feature type="signal peptide" evidence="1">
    <location>
        <begin position="1"/>
        <end position="30"/>
    </location>
</feature>
<accession>A0A1F6X473</accession>
<evidence type="ECO:0000313" key="3">
    <source>
        <dbReference type="EMBL" id="OGI88848.1"/>
    </source>
</evidence>
<dbReference type="InterPro" id="IPR030392">
    <property type="entry name" value="S74_ICA"/>
</dbReference>
<evidence type="ECO:0000259" key="2">
    <source>
        <dbReference type="PROSITE" id="PS51688"/>
    </source>
</evidence>
<feature type="domain" description="Peptidase S74" evidence="2">
    <location>
        <begin position="448"/>
        <end position="537"/>
    </location>
</feature>
<dbReference type="Pfam" id="PF13884">
    <property type="entry name" value="Peptidase_S74"/>
    <property type="match status" value="1"/>
</dbReference>
<keyword evidence="1" id="KW-0732">Signal</keyword>
<comment type="caution">
    <text evidence="3">The sequence shown here is derived from an EMBL/GenBank/DDBJ whole genome shotgun (WGS) entry which is preliminary data.</text>
</comment>
<dbReference type="InterPro" id="IPR011049">
    <property type="entry name" value="Serralysin-like_metalloprot_C"/>
</dbReference>
<sequence>MNTKLKTKLKILLKSTFVLFVLSLSLSALAVWVGPQLDPPDGNASIPINVGNQDQEKSGGLAVGGLLTPQIRITDGNQALNKVLASDALGFGNWRTLAELGVGTGDGGSGNVDNGNIDGTTNFITKWTGPHTLGNSQIFDNGTNLGIGTQSPTQKLDVTGNVKATQFCLPGTNPTGGCIGVWPGGGGSSGGWTDDGDIVRLTTSTDFVGIGTNSPTQQLEITKNFGLPATASGGTAGVVFLGGDRFIHNFGTENMFVGRNAGNFSISGDYNTGVGIDALKNLNSGDRNTAVGPGALMSVVSGSNNTAVGKDALRNSTASYNVAVGHEAIMTLTGGGDNVALGNNALRLLSNDSGNTAIGYNSLDSITEGDNITALGYNTDVANGKTNVAAIGANAFASQSHTMVFGDGDVVGWGFGVQPGAYAIRVGTDTLNGNGARLTLGGVWQNASDISKKHDIKDILYGLDEVLALHPVEFRWKNSTNNQKDIGFIAQEVEKVIPEIVSGVDGDKAVGYANLTPVLVQAIKELNEENEMLERRIETLKQKLGI</sequence>
<dbReference type="EMBL" id="MFVA01000002">
    <property type="protein sequence ID" value="OGI88848.1"/>
    <property type="molecule type" value="Genomic_DNA"/>
</dbReference>
<reference evidence="3 4" key="1">
    <citation type="journal article" date="2016" name="Nat. Commun.">
        <title>Thousands of microbial genomes shed light on interconnected biogeochemical processes in an aquifer system.</title>
        <authorList>
            <person name="Anantharaman K."/>
            <person name="Brown C.T."/>
            <person name="Hug L.A."/>
            <person name="Sharon I."/>
            <person name="Castelle C.J."/>
            <person name="Probst A.J."/>
            <person name="Thomas B.C."/>
            <person name="Singh A."/>
            <person name="Wilkins M.J."/>
            <person name="Karaoz U."/>
            <person name="Brodie E.L."/>
            <person name="Williams K.H."/>
            <person name="Hubbard S.S."/>
            <person name="Banfield J.F."/>
        </authorList>
    </citation>
    <scope>NUCLEOTIDE SEQUENCE [LARGE SCALE GENOMIC DNA]</scope>
</reference>
<organism evidence="3 4">
    <name type="scientific">Candidatus Nomurabacteria bacterium RIFCSPLOWO2_01_FULL_41_21</name>
    <dbReference type="NCBI Taxonomy" id="1801776"/>
    <lineage>
        <taxon>Bacteria</taxon>
        <taxon>Candidatus Nomuraibacteriota</taxon>
    </lineage>
</organism>
<evidence type="ECO:0000313" key="4">
    <source>
        <dbReference type="Proteomes" id="UP000176423"/>
    </source>
</evidence>
<dbReference type="AlphaFoldDB" id="A0A1F6X473"/>
<dbReference type="STRING" id="1801776.A2914_02720"/>
<proteinExistence type="predicted"/>